<evidence type="ECO:0000313" key="2">
    <source>
        <dbReference type="WBParaSite" id="ES5_v2.g25693.t1"/>
    </source>
</evidence>
<dbReference type="WBParaSite" id="ES5_v2.g25693.t1">
    <property type="protein sequence ID" value="ES5_v2.g25693.t1"/>
    <property type="gene ID" value="ES5_v2.g25693"/>
</dbReference>
<name>A0AC34G8G8_9BILA</name>
<organism evidence="1 2">
    <name type="scientific">Panagrolaimus sp. ES5</name>
    <dbReference type="NCBI Taxonomy" id="591445"/>
    <lineage>
        <taxon>Eukaryota</taxon>
        <taxon>Metazoa</taxon>
        <taxon>Ecdysozoa</taxon>
        <taxon>Nematoda</taxon>
        <taxon>Chromadorea</taxon>
        <taxon>Rhabditida</taxon>
        <taxon>Tylenchina</taxon>
        <taxon>Panagrolaimomorpha</taxon>
        <taxon>Panagrolaimoidea</taxon>
        <taxon>Panagrolaimidae</taxon>
        <taxon>Panagrolaimus</taxon>
    </lineage>
</organism>
<accession>A0AC34G8G8</accession>
<protein>
    <submittedName>
        <fullName evidence="2">Uncharacterized protein</fullName>
    </submittedName>
</protein>
<evidence type="ECO:0000313" key="1">
    <source>
        <dbReference type="Proteomes" id="UP000887579"/>
    </source>
</evidence>
<reference evidence="2" key="1">
    <citation type="submission" date="2022-11" db="UniProtKB">
        <authorList>
            <consortium name="WormBaseParasite"/>
        </authorList>
    </citation>
    <scope>IDENTIFICATION</scope>
</reference>
<proteinExistence type="predicted"/>
<sequence>MNGVFFNNFVAKRSFLFSGDEWSNLLWARSKICIKAIDKFGNVLEGELQCPDKENVVDVIQSQKNSYGLSGYSSFKGVFLNYWRTTQSKPSTPPNKFAENENAKWYLIYDKHIVLLPKTQLRNDEYLLAEMCLVQKEFIVSNHTKIEVIC</sequence>
<dbReference type="Proteomes" id="UP000887579">
    <property type="component" value="Unplaced"/>
</dbReference>